<keyword evidence="7" id="KW-0028">Amino-acid biosynthesis</keyword>
<dbReference type="PANTHER" id="PTHR11986:SF79">
    <property type="entry name" value="ACETYLORNITHINE AMINOTRANSFERASE, MITOCHONDRIAL"/>
    <property type="match status" value="1"/>
</dbReference>
<dbReference type="InterPro" id="IPR005814">
    <property type="entry name" value="Aminotrans_3"/>
</dbReference>
<keyword evidence="9 10" id="KW-0663">Pyridoxal phosphate</keyword>
<dbReference type="EC" id="2.6.1.11" evidence="5"/>
<dbReference type="InterPro" id="IPR004636">
    <property type="entry name" value="AcOrn/SuccOrn_fam"/>
</dbReference>
<evidence type="ECO:0000313" key="12">
    <source>
        <dbReference type="Proteomes" id="UP000289152"/>
    </source>
</evidence>
<dbReference type="GO" id="GO:0030170">
    <property type="term" value="F:pyridoxal phosphate binding"/>
    <property type="evidence" value="ECO:0007669"/>
    <property type="project" value="InterPro"/>
</dbReference>
<comment type="caution">
    <text evidence="11">The sequence shown here is derived from an EMBL/GenBank/DDBJ whole genome shotgun (WGS) entry which is preliminary data.</text>
</comment>
<evidence type="ECO:0000256" key="8">
    <source>
        <dbReference type="ARBA" id="ARBA00022679"/>
    </source>
</evidence>
<evidence type="ECO:0000256" key="5">
    <source>
        <dbReference type="ARBA" id="ARBA00012919"/>
    </source>
</evidence>
<comment type="cofactor">
    <cofactor evidence="1">
        <name>pyridoxal 5'-phosphate</name>
        <dbReference type="ChEBI" id="CHEBI:597326"/>
    </cofactor>
</comment>
<evidence type="ECO:0000256" key="4">
    <source>
        <dbReference type="ARBA" id="ARBA00008954"/>
    </source>
</evidence>
<dbReference type="Gene3D" id="3.90.1150.10">
    <property type="entry name" value="Aspartate Aminotransferase, domain 1"/>
    <property type="match status" value="1"/>
</dbReference>
<dbReference type="NCBIfam" id="TIGR00707">
    <property type="entry name" value="argD"/>
    <property type="match status" value="1"/>
</dbReference>
<evidence type="ECO:0000256" key="10">
    <source>
        <dbReference type="RuleBase" id="RU003560"/>
    </source>
</evidence>
<dbReference type="PANTHER" id="PTHR11986">
    <property type="entry name" value="AMINOTRANSFERASE CLASS III"/>
    <property type="match status" value="1"/>
</dbReference>
<organism evidence="11 12">
    <name type="scientific">Tremella mesenterica</name>
    <name type="common">Jelly fungus</name>
    <dbReference type="NCBI Taxonomy" id="5217"/>
    <lineage>
        <taxon>Eukaryota</taxon>
        <taxon>Fungi</taxon>
        <taxon>Dikarya</taxon>
        <taxon>Basidiomycota</taxon>
        <taxon>Agaricomycotina</taxon>
        <taxon>Tremellomycetes</taxon>
        <taxon>Tremellales</taxon>
        <taxon>Tremellaceae</taxon>
        <taxon>Tremella</taxon>
    </lineage>
</organism>
<dbReference type="GO" id="GO:0006526">
    <property type="term" value="P:L-arginine biosynthetic process"/>
    <property type="evidence" value="ECO:0007669"/>
    <property type="project" value="UniProtKB-UniPathway"/>
</dbReference>
<evidence type="ECO:0000256" key="3">
    <source>
        <dbReference type="ARBA" id="ARBA00005024"/>
    </source>
</evidence>
<dbReference type="EMBL" id="SDIL01000016">
    <property type="protein sequence ID" value="RXK40625.1"/>
    <property type="molecule type" value="Genomic_DNA"/>
</dbReference>
<dbReference type="PROSITE" id="PS00600">
    <property type="entry name" value="AA_TRANSFER_CLASS_3"/>
    <property type="match status" value="1"/>
</dbReference>
<keyword evidence="12" id="KW-1185">Reference proteome</keyword>
<name>A0A4Q1BRM3_TREME</name>
<dbReference type="GO" id="GO:0005759">
    <property type="term" value="C:mitochondrial matrix"/>
    <property type="evidence" value="ECO:0007669"/>
    <property type="project" value="TreeGrafter"/>
</dbReference>
<evidence type="ECO:0000256" key="2">
    <source>
        <dbReference type="ARBA" id="ARBA00004173"/>
    </source>
</evidence>
<dbReference type="InterPro" id="IPR015422">
    <property type="entry name" value="PyrdxlP-dep_Trfase_small"/>
</dbReference>
<evidence type="ECO:0000256" key="6">
    <source>
        <dbReference type="ARBA" id="ARBA00022576"/>
    </source>
</evidence>
<dbReference type="InParanoid" id="A0A4Q1BRM3"/>
<dbReference type="FunFam" id="3.40.640.10:FF:000004">
    <property type="entry name" value="Acetylornithine aminotransferase"/>
    <property type="match status" value="1"/>
</dbReference>
<dbReference type="UniPathway" id="UPA00068">
    <property type="reaction ID" value="UER00109"/>
</dbReference>
<reference evidence="11 12" key="1">
    <citation type="submission" date="2016-06" db="EMBL/GenBank/DDBJ databases">
        <title>Evolution of pathogenesis and genome organization in the Tremellales.</title>
        <authorList>
            <person name="Cuomo C."/>
            <person name="Litvintseva A."/>
            <person name="Heitman J."/>
            <person name="Chen Y."/>
            <person name="Sun S."/>
            <person name="Springer D."/>
            <person name="Dromer F."/>
            <person name="Young S."/>
            <person name="Zeng Q."/>
            <person name="Chapman S."/>
            <person name="Gujja S."/>
            <person name="Saif S."/>
            <person name="Birren B."/>
        </authorList>
    </citation>
    <scope>NUCLEOTIDE SEQUENCE [LARGE SCALE GENOMIC DNA]</scope>
    <source>
        <strain evidence="11 12">ATCC 28783</strain>
    </source>
</reference>
<dbReference type="FunCoup" id="A0A4Q1BRM3">
    <property type="interactions" value="144"/>
</dbReference>
<evidence type="ECO:0000256" key="7">
    <source>
        <dbReference type="ARBA" id="ARBA00022605"/>
    </source>
</evidence>
<dbReference type="PIRSF" id="PIRSF000521">
    <property type="entry name" value="Transaminase_4ab_Lys_Orn"/>
    <property type="match status" value="1"/>
</dbReference>
<gene>
    <name evidence="11" type="ORF">M231_02080</name>
</gene>
<dbReference type="InterPro" id="IPR015424">
    <property type="entry name" value="PyrdxlP-dep_Trfase"/>
</dbReference>
<evidence type="ECO:0000256" key="1">
    <source>
        <dbReference type="ARBA" id="ARBA00001933"/>
    </source>
</evidence>
<comment type="subcellular location">
    <subcellularLocation>
        <location evidence="2">Mitochondrion</location>
    </subcellularLocation>
</comment>
<dbReference type="GO" id="GO:0003992">
    <property type="term" value="F:N2-acetyl-L-ornithine:2-oxoglutarate 5-aminotransferase activity"/>
    <property type="evidence" value="ECO:0007669"/>
    <property type="project" value="UniProtKB-EC"/>
</dbReference>
<dbReference type="Pfam" id="PF00202">
    <property type="entry name" value="Aminotran_3"/>
    <property type="match status" value="1"/>
</dbReference>
<dbReference type="OrthoDB" id="10260828at2759"/>
<keyword evidence="8 11" id="KW-0808">Transferase</keyword>
<proteinExistence type="inferred from homology"/>
<dbReference type="GO" id="GO:0042802">
    <property type="term" value="F:identical protein binding"/>
    <property type="evidence" value="ECO:0007669"/>
    <property type="project" value="TreeGrafter"/>
</dbReference>
<comment type="similarity">
    <text evidence="4 10">Belongs to the class-III pyridoxal-phosphate-dependent aminotransferase family.</text>
</comment>
<dbReference type="InterPro" id="IPR015421">
    <property type="entry name" value="PyrdxlP-dep_Trfase_major"/>
</dbReference>
<evidence type="ECO:0000313" key="11">
    <source>
        <dbReference type="EMBL" id="RXK40625.1"/>
    </source>
</evidence>
<evidence type="ECO:0000256" key="9">
    <source>
        <dbReference type="ARBA" id="ARBA00022898"/>
    </source>
</evidence>
<dbReference type="STRING" id="5217.A0A4Q1BRM3"/>
<dbReference type="InterPro" id="IPR049704">
    <property type="entry name" value="Aminotrans_3_PPA_site"/>
</dbReference>
<sequence>MRLFRQLTPRVKLVRHYASFPEIKPCLEYTSITHPDTPAPQATLDLIRSHSQYQLNTYIRPPILFTRGSKCNLYDSVSREYLDFSAGIAVTALGHSDPGVTAVIVDQASKLSHLSNVYWNEWAGALAKSIVDLTTLHGGLGLKSIETTSSTNQDAEPKVGAQVFFSNTGTEANEGALKFARKYGKQIGGETKTGIVCFSNAFHGRTMGAISCTPNPKYQKPFEPLIPGVRVGEYNDMDEERMKVLIDDSVCGVIVEPIQGEGGVGTGKVEWLEMLGKRCRQVGAVLIYDEIQCGLFRTGEMWAHSSYPEDAQPDIITMAKPLANGFPIGAILVRSNIAESITTGSHGTTFGGQPLATRIGHYVLSRLSDPSFITSINTTAQHLDDHLSRLPRLFPHLVSEIRGRGLIRGIAFKDEKMPGEVVRMARERGVLFLTAGKDTVRLVPALIVSEEECDRAIGVLESCLALLSEKQ</sequence>
<dbReference type="InterPro" id="IPR050103">
    <property type="entry name" value="Class-III_PLP-dep_AT"/>
</dbReference>
<accession>A0A4Q1BRM3</accession>
<dbReference type="VEuPathDB" id="FungiDB:TREMEDRAFT_38616"/>
<dbReference type="SUPFAM" id="SSF53383">
    <property type="entry name" value="PLP-dependent transferases"/>
    <property type="match status" value="1"/>
</dbReference>
<dbReference type="CDD" id="cd00610">
    <property type="entry name" value="OAT_like"/>
    <property type="match status" value="1"/>
</dbReference>
<dbReference type="Proteomes" id="UP000289152">
    <property type="component" value="Unassembled WGS sequence"/>
</dbReference>
<comment type="pathway">
    <text evidence="3">Amino-acid biosynthesis; L-arginine biosynthesis; N(2)-acetyl-L-ornithine from L-glutamate: step 4/4.</text>
</comment>
<protein>
    <recommendedName>
        <fullName evidence="5">acetylornithine transaminase</fullName>
        <ecNumber evidence="5">2.6.1.11</ecNumber>
    </recommendedName>
</protein>
<dbReference type="Gene3D" id="3.40.640.10">
    <property type="entry name" value="Type I PLP-dependent aspartate aminotransferase-like (Major domain)"/>
    <property type="match status" value="1"/>
</dbReference>
<dbReference type="AlphaFoldDB" id="A0A4Q1BRM3"/>
<keyword evidence="6 11" id="KW-0032">Aminotransferase</keyword>